<keyword evidence="7" id="KW-1015">Disulfide bond</keyword>
<keyword evidence="6" id="KW-0472">Membrane</keyword>
<keyword evidence="4" id="KW-0732">Signal</keyword>
<reference evidence="12" key="4">
    <citation type="submission" date="2025-09" db="UniProtKB">
        <authorList>
            <consortium name="Ensembl"/>
        </authorList>
    </citation>
    <scope>IDENTIFICATION</scope>
    <source>
        <strain evidence="12">JP 163 A</strain>
    </source>
</reference>
<dbReference type="PROSITE" id="PS50835">
    <property type="entry name" value="IG_LIKE"/>
    <property type="match status" value="1"/>
</dbReference>
<keyword evidence="5" id="KW-1133">Transmembrane helix</keyword>
<dbReference type="PANTHER" id="PTHR25466:SF11">
    <property type="entry name" value="GALECTIN 17-RELATED"/>
    <property type="match status" value="1"/>
</dbReference>
<dbReference type="AlphaFoldDB" id="A0A3B5REK4"/>
<proteinExistence type="predicted"/>
<dbReference type="InterPro" id="IPR007110">
    <property type="entry name" value="Ig-like_dom"/>
</dbReference>
<evidence type="ECO:0000256" key="2">
    <source>
        <dbReference type="ARBA" id="ARBA00022475"/>
    </source>
</evidence>
<evidence type="ECO:0000313" key="12">
    <source>
        <dbReference type="Ensembl" id="ENSXMAP00000041745.1"/>
    </source>
</evidence>
<dbReference type="GeneTree" id="ENSGT00940000167778"/>
<evidence type="ECO:0000256" key="10">
    <source>
        <dbReference type="ARBA" id="ARBA00023319"/>
    </source>
</evidence>
<dbReference type="GO" id="GO:0031295">
    <property type="term" value="P:T cell costimulation"/>
    <property type="evidence" value="ECO:0007669"/>
    <property type="project" value="TreeGrafter"/>
</dbReference>
<organism evidence="12 13">
    <name type="scientific">Xiphophorus maculatus</name>
    <name type="common">Southern platyfish</name>
    <name type="synonym">Platypoecilus maculatus</name>
    <dbReference type="NCBI Taxonomy" id="8083"/>
    <lineage>
        <taxon>Eukaryota</taxon>
        <taxon>Metazoa</taxon>
        <taxon>Chordata</taxon>
        <taxon>Craniata</taxon>
        <taxon>Vertebrata</taxon>
        <taxon>Euteleostomi</taxon>
        <taxon>Actinopterygii</taxon>
        <taxon>Neopterygii</taxon>
        <taxon>Teleostei</taxon>
        <taxon>Neoteleostei</taxon>
        <taxon>Acanthomorphata</taxon>
        <taxon>Ovalentaria</taxon>
        <taxon>Atherinomorphae</taxon>
        <taxon>Cyprinodontiformes</taxon>
        <taxon>Poeciliidae</taxon>
        <taxon>Poeciliinae</taxon>
        <taxon>Xiphophorus</taxon>
    </lineage>
</organism>
<keyword evidence="8" id="KW-0675">Receptor</keyword>
<evidence type="ECO:0000256" key="1">
    <source>
        <dbReference type="ARBA" id="ARBA00004251"/>
    </source>
</evidence>
<dbReference type="Gene3D" id="2.60.40.10">
    <property type="entry name" value="Immunoglobulins"/>
    <property type="match status" value="1"/>
</dbReference>
<dbReference type="Pfam" id="PF07686">
    <property type="entry name" value="V-set"/>
    <property type="match status" value="1"/>
</dbReference>
<dbReference type="GO" id="GO:0007166">
    <property type="term" value="P:cell surface receptor signaling pathway"/>
    <property type="evidence" value="ECO:0007669"/>
    <property type="project" value="TreeGrafter"/>
</dbReference>
<dbReference type="InterPro" id="IPR036179">
    <property type="entry name" value="Ig-like_dom_sf"/>
</dbReference>
<evidence type="ECO:0000256" key="5">
    <source>
        <dbReference type="ARBA" id="ARBA00022989"/>
    </source>
</evidence>
<protein>
    <recommendedName>
        <fullName evidence="11">Ig-like domain-containing protein</fullName>
    </recommendedName>
</protein>
<comment type="subcellular location">
    <subcellularLocation>
        <location evidence="1">Cell membrane</location>
        <topology evidence="1">Single-pass type I membrane protein</topology>
    </subcellularLocation>
</comment>
<dbReference type="InterPro" id="IPR051713">
    <property type="entry name" value="T-cell_Activation_Regulation"/>
</dbReference>
<dbReference type="GO" id="GO:0006955">
    <property type="term" value="P:immune response"/>
    <property type="evidence" value="ECO:0007669"/>
    <property type="project" value="TreeGrafter"/>
</dbReference>
<dbReference type="GO" id="GO:0042102">
    <property type="term" value="P:positive regulation of T cell proliferation"/>
    <property type="evidence" value="ECO:0007669"/>
    <property type="project" value="TreeGrafter"/>
</dbReference>
<keyword evidence="10" id="KW-0393">Immunoglobulin domain</keyword>
<dbReference type="GO" id="GO:0071222">
    <property type="term" value="P:cellular response to lipopolysaccharide"/>
    <property type="evidence" value="ECO:0007669"/>
    <property type="project" value="TreeGrafter"/>
</dbReference>
<reference evidence="13" key="1">
    <citation type="submission" date="2012-01" db="EMBL/GenBank/DDBJ databases">
        <authorList>
            <person name="Walter R."/>
            <person name="Schartl M."/>
            <person name="Warren W."/>
        </authorList>
    </citation>
    <scope>NUCLEOTIDE SEQUENCE [LARGE SCALE GENOMIC DNA]</scope>
    <source>
        <strain evidence="13">JP 163 A</strain>
    </source>
</reference>
<dbReference type="SMART" id="SM00406">
    <property type="entry name" value="IGv"/>
    <property type="match status" value="1"/>
</dbReference>
<accession>A0A3B5REK4</accession>
<dbReference type="SUPFAM" id="SSF48726">
    <property type="entry name" value="Immunoglobulin"/>
    <property type="match status" value="1"/>
</dbReference>
<evidence type="ECO:0000259" key="11">
    <source>
        <dbReference type="PROSITE" id="PS50835"/>
    </source>
</evidence>
<keyword evidence="3" id="KW-0812">Transmembrane</keyword>
<evidence type="ECO:0000256" key="7">
    <source>
        <dbReference type="ARBA" id="ARBA00023157"/>
    </source>
</evidence>
<dbReference type="InterPro" id="IPR013106">
    <property type="entry name" value="Ig_V-set"/>
</dbReference>
<dbReference type="Ensembl" id="ENSXMAT00000029386.1">
    <property type="protein sequence ID" value="ENSXMAP00000041745.1"/>
    <property type="gene ID" value="ENSXMAG00000026981.1"/>
</dbReference>
<dbReference type="OMA" id="THEDLHN"/>
<dbReference type="GO" id="GO:0009897">
    <property type="term" value="C:external side of plasma membrane"/>
    <property type="evidence" value="ECO:0007669"/>
    <property type="project" value="TreeGrafter"/>
</dbReference>
<keyword evidence="13" id="KW-1185">Reference proteome</keyword>
<dbReference type="GO" id="GO:0042130">
    <property type="term" value="P:negative regulation of T cell proliferation"/>
    <property type="evidence" value="ECO:0007669"/>
    <property type="project" value="TreeGrafter"/>
</dbReference>
<dbReference type="SMART" id="SM00409">
    <property type="entry name" value="IG"/>
    <property type="match status" value="1"/>
</dbReference>
<keyword evidence="2" id="KW-1003">Cell membrane</keyword>
<dbReference type="InterPro" id="IPR013783">
    <property type="entry name" value="Ig-like_fold"/>
</dbReference>
<sequence>KVEVYKGEQSVVLPCQYSQVLEEILTVKWSRYDLNPNTVHQQREGDDLHSQNQLFKGRTSITPHSLDSGDFSLTLKKPQLSDSGIYICSITDDEGEKKLSDVQLHVKACTLQAFLRSNWFLCFPKKFLLGPESSWSYWLCWFLFLFPGPFYSISNINLSQVSIFSNIFIANL</sequence>
<name>A0A3B5REK4_XIPMA</name>
<dbReference type="InParanoid" id="A0A3B5REK4"/>
<evidence type="ECO:0000256" key="6">
    <source>
        <dbReference type="ARBA" id="ARBA00023136"/>
    </source>
</evidence>
<keyword evidence="9" id="KW-0325">Glycoprotein</keyword>
<reference evidence="12" key="3">
    <citation type="submission" date="2025-08" db="UniProtKB">
        <authorList>
            <consortium name="Ensembl"/>
        </authorList>
    </citation>
    <scope>IDENTIFICATION</scope>
    <source>
        <strain evidence="12">JP 163 A</strain>
    </source>
</reference>
<reference evidence="13" key="2">
    <citation type="journal article" date="2013" name="Nat. Genet.">
        <title>The genome of the platyfish, Xiphophorus maculatus, provides insights into evolutionary adaptation and several complex traits.</title>
        <authorList>
            <person name="Schartl M."/>
            <person name="Walter R.B."/>
            <person name="Shen Y."/>
            <person name="Garcia T."/>
            <person name="Catchen J."/>
            <person name="Amores A."/>
            <person name="Braasch I."/>
            <person name="Chalopin D."/>
            <person name="Volff J.N."/>
            <person name="Lesch K.P."/>
            <person name="Bisazza A."/>
            <person name="Minx P."/>
            <person name="Hillier L."/>
            <person name="Wilson R.K."/>
            <person name="Fuerstenberg S."/>
            <person name="Boore J."/>
            <person name="Searle S."/>
            <person name="Postlethwait J.H."/>
            <person name="Warren W.C."/>
        </authorList>
    </citation>
    <scope>NUCLEOTIDE SEQUENCE [LARGE SCALE GENOMIC DNA]</scope>
    <source>
        <strain evidence="13">JP 163 A</strain>
    </source>
</reference>
<dbReference type="InterPro" id="IPR003599">
    <property type="entry name" value="Ig_sub"/>
</dbReference>
<evidence type="ECO:0000256" key="8">
    <source>
        <dbReference type="ARBA" id="ARBA00023170"/>
    </source>
</evidence>
<evidence type="ECO:0000313" key="13">
    <source>
        <dbReference type="Proteomes" id="UP000002852"/>
    </source>
</evidence>
<dbReference type="PANTHER" id="PTHR25466">
    <property type="entry name" value="T-LYMPHOCYTE ACTIVATION ANTIGEN"/>
    <property type="match status" value="1"/>
</dbReference>
<evidence type="ECO:0000256" key="9">
    <source>
        <dbReference type="ARBA" id="ARBA00023180"/>
    </source>
</evidence>
<evidence type="ECO:0000256" key="3">
    <source>
        <dbReference type="ARBA" id="ARBA00022692"/>
    </source>
</evidence>
<feature type="domain" description="Ig-like" evidence="11">
    <location>
        <begin position="1"/>
        <end position="100"/>
    </location>
</feature>
<dbReference type="Proteomes" id="UP000002852">
    <property type="component" value="Unassembled WGS sequence"/>
</dbReference>
<evidence type="ECO:0000256" key="4">
    <source>
        <dbReference type="ARBA" id="ARBA00022729"/>
    </source>
</evidence>